<evidence type="ECO:0000313" key="1">
    <source>
        <dbReference type="EMBL" id="MPM76436.1"/>
    </source>
</evidence>
<reference evidence="1" key="1">
    <citation type="submission" date="2019-08" db="EMBL/GenBank/DDBJ databases">
        <authorList>
            <person name="Kucharzyk K."/>
            <person name="Murdoch R.W."/>
            <person name="Higgins S."/>
            <person name="Loffler F."/>
        </authorList>
    </citation>
    <scope>NUCLEOTIDE SEQUENCE</scope>
</reference>
<dbReference type="EMBL" id="VSSQ01027280">
    <property type="protein sequence ID" value="MPM76436.1"/>
    <property type="molecule type" value="Genomic_DNA"/>
</dbReference>
<organism evidence="1">
    <name type="scientific">bioreactor metagenome</name>
    <dbReference type="NCBI Taxonomy" id="1076179"/>
    <lineage>
        <taxon>unclassified sequences</taxon>
        <taxon>metagenomes</taxon>
        <taxon>ecological metagenomes</taxon>
    </lineage>
</organism>
<proteinExistence type="predicted"/>
<name>A0A645CHN0_9ZZZZ</name>
<sequence length="121" mass="13943">MLLKENYSFIHFPVANKNPEEILSLYSKEFSISKPETITQIKMIFANALRDYLSGKIGEWELGSLAFSLSTDKQLSSIVKQDQKLSKIISECVDIKWLSEGKSFDRYKKELQIFLNSIISE</sequence>
<gene>
    <name evidence="1" type="ORF">SDC9_123434</name>
</gene>
<comment type="caution">
    <text evidence="1">The sequence shown here is derived from an EMBL/GenBank/DDBJ whole genome shotgun (WGS) entry which is preliminary data.</text>
</comment>
<protein>
    <submittedName>
        <fullName evidence="1">Uncharacterized protein</fullName>
    </submittedName>
</protein>
<dbReference type="AlphaFoldDB" id="A0A645CHN0"/>
<accession>A0A645CHN0</accession>